<feature type="domain" description="Putative auto-transporter adhesin head GIN" evidence="2">
    <location>
        <begin position="54"/>
        <end position="252"/>
    </location>
</feature>
<protein>
    <submittedName>
        <fullName evidence="3">DUF2807 domain-containing protein</fullName>
    </submittedName>
</protein>
<accession>A0ABT5JVE6</accession>
<dbReference type="RefSeq" id="WP_273669349.1">
    <property type="nucleotide sequence ID" value="NZ_JAQQXR010000001.1"/>
</dbReference>
<dbReference type="Proteomes" id="UP001221208">
    <property type="component" value="Unassembled WGS sequence"/>
</dbReference>
<gene>
    <name evidence="3" type="ORF">OIK44_03810</name>
</gene>
<dbReference type="InterPro" id="IPR021255">
    <property type="entry name" value="DUF2807"/>
</dbReference>
<evidence type="ECO:0000313" key="4">
    <source>
        <dbReference type="Proteomes" id="UP001221208"/>
    </source>
</evidence>
<feature type="compositionally biased region" description="Polar residues" evidence="1">
    <location>
        <begin position="255"/>
        <end position="268"/>
    </location>
</feature>
<name>A0ABT5JVE6_9BURK</name>
<dbReference type="Pfam" id="PF10988">
    <property type="entry name" value="DUF2807"/>
    <property type="match status" value="1"/>
</dbReference>
<organism evidence="3 4">
    <name type="scientific">Janthinobacterium fluminis</name>
    <dbReference type="NCBI Taxonomy" id="2987524"/>
    <lineage>
        <taxon>Bacteria</taxon>
        <taxon>Pseudomonadati</taxon>
        <taxon>Pseudomonadota</taxon>
        <taxon>Betaproteobacteria</taxon>
        <taxon>Burkholderiales</taxon>
        <taxon>Oxalobacteraceae</taxon>
        <taxon>Janthinobacterium</taxon>
    </lineage>
</organism>
<dbReference type="PANTHER" id="PTHR39200:SF1">
    <property type="entry name" value="AUTO-TRANSPORTER ADHESIN HEAD GIN DOMAIN-CONTAINING PROTEIN-RELATED"/>
    <property type="match status" value="1"/>
</dbReference>
<comment type="caution">
    <text evidence="3">The sequence shown here is derived from an EMBL/GenBank/DDBJ whole genome shotgun (WGS) entry which is preliminary data.</text>
</comment>
<dbReference type="EMBL" id="JAQQXR010000001">
    <property type="protein sequence ID" value="MDC8756713.1"/>
    <property type="molecule type" value="Genomic_DNA"/>
</dbReference>
<dbReference type="PANTHER" id="PTHR39200">
    <property type="entry name" value="HYPOTHETICAL EXPORTED PROTEIN"/>
    <property type="match status" value="1"/>
</dbReference>
<evidence type="ECO:0000256" key="1">
    <source>
        <dbReference type="SAM" id="MobiDB-lite"/>
    </source>
</evidence>
<evidence type="ECO:0000313" key="3">
    <source>
        <dbReference type="EMBL" id="MDC8756713.1"/>
    </source>
</evidence>
<evidence type="ECO:0000259" key="2">
    <source>
        <dbReference type="Pfam" id="PF10988"/>
    </source>
</evidence>
<sequence>MRTLIKVGISLLLLAFALIGVSYSVLRPQGGFNPGSGAGRTVRTDVRALGKNITGVELLGPINLNLSRGTTASLSVRGEQRLLANIETSESGGVLHIGPKGMLLHHRQPLQVELVLPMLQQLEVRGSGDSTVNGFSGERFVLRVHGSGDVTVNGRFKHVEANITGSGDLSLNTGNSNSVALNLIGVGGITATGSSKLLRAELSGSGKLDAEHLAADRVEVMLQGAGEARVFAKEAADVTLHGTGNINVQGHPGQRKSNSTGTGEINWD</sequence>
<reference evidence="3 4" key="1">
    <citation type="submission" date="2022-10" db="EMBL/GenBank/DDBJ databases">
        <title>Janthinobacterium sp. hw3 Genome sequencing.</title>
        <authorList>
            <person name="Park S."/>
        </authorList>
    </citation>
    <scope>NUCLEOTIDE SEQUENCE [LARGE SCALE GENOMIC DNA]</scope>
    <source>
        <strain evidence="4">hw3</strain>
    </source>
</reference>
<dbReference type="Gene3D" id="2.160.20.120">
    <property type="match status" value="1"/>
</dbReference>
<keyword evidence="4" id="KW-1185">Reference proteome</keyword>
<proteinExistence type="predicted"/>
<feature type="region of interest" description="Disordered" evidence="1">
    <location>
        <begin position="243"/>
        <end position="268"/>
    </location>
</feature>